<comment type="caution">
    <text evidence="6">The sequence shown here is derived from an EMBL/GenBank/DDBJ whole genome shotgun (WGS) entry which is preliminary data.</text>
</comment>
<feature type="domain" description="Leucine-binding protein" evidence="5">
    <location>
        <begin position="39"/>
        <end position="376"/>
    </location>
</feature>
<accession>A0ABU9YGN1</accession>
<evidence type="ECO:0000256" key="1">
    <source>
        <dbReference type="ARBA" id="ARBA00010062"/>
    </source>
</evidence>
<keyword evidence="7" id="KW-1185">Reference proteome</keyword>
<organism evidence="6 7">
    <name type="scientific">Tistrella arctica</name>
    <dbReference type="NCBI Taxonomy" id="3133430"/>
    <lineage>
        <taxon>Bacteria</taxon>
        <taxon>Pseudomonadati</taxon>
        <taxon>Pseudomonadota</taxon>
        <taxon>Alphaproteobacteria</taxon>
        <taxon>Geminicoccales</taxon>
        <taxon>Geminicoccaceae</taxon>
        <taxon>Tistrella</taxon>
    </lineage>
</organism>
<dbReference type="CDD" id="cd06327">
    <property type="entry name" value="PBP1_SBP-like"/>
    <property type="match status" value="1"/>
</dbReference>
<dbReference type="Pfam" id="PF13458">
    <property type="entry name" value="Peripla_BP_6"/>
    <property type="match status" value="1"/>
</dbReference>
<gene>
    <name evidence="6" type="ORF">WG926_06145</name>
</gene>
<evidence type="ECO:0000256" key="4">
    <source>
        <dbReference type="SAM" id="SignalP"/>
    </source>
</evidence>
<keyword evidence="3" id="KW-0029">Amino-acid transport</keyword>
<protein>
    <submittedName>
        <fullName evidence="6">ABC transporter substrate-binding protein</fullName>
    </submittedName>
</protein>
<evidence type="ECO:0000256" key="3">
    <source>
        <dbReference type="ARBA" id="ARBA00022970"/>
    </source>
</evidence>
<sequence>MRCLKGVACAAALLLPVMAGAASNASAASNAGAVSDDVVRIAVINDRSGPYSDFNGEGSVVAARLAIADFGPTVLGHPIDLISGDHQNKPDVGIGLARRWMDTDGVDMMVDFGNSAVSLAVQDLTQGKRVAIHVASASDALFGAKCSPTGFLWNYDTTAIANAIGKSAVEAGGESWYFITADYAFGHAMEKQLTTVIEKAGGKVLGHVRHPVGNTDFSSFLLQAQASGAKMVAVLNAGEDTTNTIKQAAEFGLVDAGQKLAGTTFYILNVHGLGLEAAQGLQVVTPFYWDRNDASREFTRRWREAMNTDRAPTHPQAGVYSAVLAYLRAIEAAGTDEAMAVSARMKQLPVDDFYGENSRIREDGRLMKDMFLVEVKSPADSTGPWDYYKVLAQMPADEIIRPMSEGGCPFVGKAAAAGS</sequence>
<name>A0ABU9YGN1_9PROT</name>
<dbReference type="Proteomes" id="UP001413721">
    <property type="component" value="Unassembled WGS sequence"/>
</dbReference>
<proteinExistence type="inferred from homology"/>
<dbReference type="InterPro" id="IPR028082">
    <property type="entry name" value="Peripla_BP_I"/>
</dbReference>
<evidence type="ECO:0000313" key="6">
    <source>
        <dbReference type="EMBL" id="MEN2987876.1"/>
    </source>
</evidence>
<dbReference type="SUPFAM" id="SSF53822">
    <property type="entry name" value="Periplasmic binding protein-like I"/>
    <property type="match status" value="1"/>
</dbReference>
<dbReference type="PANTHER" id="PTHR30483">
    <property type="entry name" value="LEUCINE-SPECIFIC-BINDING PROTEIN"/>
    <property type="match status" value="1"/>
</dbReference>
<keyword evidence="3" id="KW-0813">Transport</keyword>
<dbReference type="RefSeq" id="WP_372057524.1">
    <property type="nucleotide sequence ID" value="NZ_JBBKTW010000002.1"/>
</dbReference>
<dbReference type="Gene3D" id="3.40.50.2300">
    <property type="match status" value="2"/>
</dbReference>
<dbReference type="InterPro" id="IPR051010">
    <property type="entry name" value="BCAA_transport"/>
</dbReference>
<dbReference type="PANTHER" id="PTHR30483:SF6">
    <property type="entry name" value="PERIPLASMIC BINDING PROTEIN OF ABC TRANSPORTER FOR NATURAL AMINO ACIDS"/>
    <property type="match status" value="1"/>
</dbReference>
<dbReference type="InterPro" id="IPR028081">
    <property type="entry name" value="Leu-bd"/>
</dbReference>
<comment type="similarity">
    <text evidence="1">Belongs to the leucine-binding protein family.</text>
</comment>
<evidence type="ECO:0000256" key="2">
    <source>
        <dbReference type="ARBA" id="ARBA00022729"/>
    </source>
</evidence>
<evidence type="ECO:0000313" key="7">
    <source>
        <dbReference type="Proteomes" id="UP001413721"/>
    </source>
</evidence>
<dbReference type="EMBL" id="JBBKTW010000002">
    <property type="protein sequence ID" value="MEN2987876.1"/>
    <property type="molecule type" value="Genomic_DNA"/>
</dbReference>
<reference evidence="6 7" key="1">
    <citation type="submission" date="2024-03" db="EMBL/GenBank/DDBJ databases">
        <title>High-quality draft genome sequencing of Tistrella sp. BH-R2-4.</title>
        <authorList>
            <person name="Dong C."/>
        </authorList>
    </citation>
    <scope>NUCLEOTIDE SEQUENCE [LARGE SCALE GENOMIC DNA]</scope>
    <source>
        <strain evidence="6 7">BH-R2-4</strain>
    </source>
</reference>
<feature type="chain" id="PRO_5047064291" evidence="4">
    <location>
        <begin position="22"/>
        <end position="419"/>
    </location>
</feature>
<keyword evidence="2 4" id="KW-0732">Signal</keyword>
<feature type="signal peptide" evidence="4">
    <location>
        <begin position="1"/>
        <end position="21"/>
    </location>
</feature>
<evidence type="ECO:0000259" key="5">
    <source>
        <dbReference type="Pfam" id="PF13458"/>
    </source>
</evidence>